<dbReference type="AlphaFoldDB" id="A0A164YHK7"/>
<organism evidence="1 2">
    <name type="scientific">Daucus carota subsp. sativus</name>
    <name type="common">Carrot</name>
    <dbReference type="NCBI Taxonomy" id="79200"/>
    <lineage>
        <taxon>Eukaryota</taxon>
        <taxon>Viridiplantae</taxon>
        <taxon>Streptophyta</taxon>
        <taxon>Embryophyta</taxon>
        <taxon>Tracheophyta</taxon>
        <taxon>Spermatophyta</taxon>
        <taxon>Magnoliopsida</taxon>
        <taxon>eudicotyledons</taxon>
        <taxon>Gunneridae</taxon>
        <taxon>Pentapetalae</taxon>
        <taxon>asterids</taxon>
        <taxon>campanulids</taxon>
        <taxon>Apiales</taxon>
        <taxon>Apiaceae</taxon>
        <taxon>Apioideae</taxon>
        <taxon>Scandiceae</taxon>
        <taxon>Daucinae</taxon>
        <taxon>Daucus</taxon>
        <taxon>Daucus sect. Daucus</taxon>
    </lineage>
</organism>
<dbReference type="EMBL" id="CP093347">
    <property type="protein sequence ID" value="WOH00978.1"/>
    <property type="molecule type" value="Genomic_DNA"/>
</dbReference>
<name>A0A164YHK7_DAUCS</name>
<gene>
    <name evidence="1" type="ORF">DCAR_0520356</name>
</gene>
<evidence type="ECO:0000313" key="1">
    <source>
        <dbReference type="EMBL" id="WOH00978.1"/>
    </source>
</evidence>
<dbReference type="Gramene" id="KZM94517">
    <property type="protein sequence ID" value="KZM94517"/>
    <property type="gene ID" value="DCAR_017760"/>
</dbReference>
<proteinExistence type="predicted"/>
<reference evidence="1" key="1">
    <citation type="journal article" date="2016" name="Nat. Genet.">
        <title>A high-quality carrot genome assembly provides new insights into carotenoid accumulation and asterid genome evolution.</title>
        <authorList>
            <person name="Iorizzo M."/>
            <person name="Ellison S."/>
            <person name="Senalik D."/>
            <person name="Zeng P."/>
            <person name="Satapoomin P."/>
            <person name="Huang J."/>
            <person name="Bowman M."/>
            <person name="Iovene M."/>
            <person name="Sanseverino W."/>
            <person name="Cavagnaro P."/>
            <person name="Yildiz M."/>
            <person name="Macko-Podgorni A."/>
            <person name="Moranska E."/>
            <person name="Grzebelus E."/>
            <person name="Grzebelus D."/>
            <person name="Ashrafi H."/>
            <person name="Zheng Z."/>
            <person name="Cheng S."/>
            <person name="Spooner D."/>
            <person name="Van Deynze A."/>
            <person name="Simon P."/>
        </authorList>
    </citation>
    <scope>NUCLEOTIDE SEQUENCE</scope>
    <source>
        <tissue evidence="1">Leaf</tissue>
    </source>
</reference>
<protein>
    <submittedName>
        <fullName evidence="1">Uncharacterized protein</fullName>
    </submittedName>
</protein>
<reference evidence="1" key="2">
    <citation type="submission" date="2022-03" db="EMBL/GenBank/DDBJ databases">
        <title>Draft title - Genomic analysis of global carrot germplasm unveils the trajectory of domestication and the origin of high carotenoid orange carrot.</title>
        <authorList>
            <person name="Iorizzo M."/>
            <person name="Ellison S."/>
            <person name="Senalik D."/>
            <person name="Macko-Podgorni A."/>
            <person name="Grzebelus D."/>
            <person name="Bostan H."/>
            <person name="Rolling W."/>
            <person name="Curaba J."/>
            <person name="Simon P."/>
        </authorList>
    </citation>
    <scope>NUCLEOTIDE SEQUENCE</scope>
    <source>
        <tissue evidence="1">Leaf</tissue>
    </source>
</reference>
<evidence type="ECO:0000313" key="2">
    <source>
        <dbReference type="Proteomes" id="UP000077755"/>
    </source>
</evidence>
<accession>A0A164YHK7</accession>
<dbReference type="Proteomes" id="UP000077755">
    <property type="component" value="Chromosome 5"/>
</dbReference>
<sequence length="50" mass="5880">MKLQYLNNPSFQYRSKHLVKDPKNLAPIIQTYAKTKQIRKGNQLHTQLIA</sequence>
<keyword evidence="2" id="KW-1185">Reference proteome</keyword>